<dbReference type="PANTHER" id="PTHR43622">
    <property type="entry name" value="3-DEHYDROQUINATE SYNTHASE"/>
    <property type="match status" value="1"/>
</dbReference>
<organism evidence="11 12">
    <name type="scientific">Candidatus Cryptobacteroides faecigallinarum</name>
    <dbReference type="NCBI Taxonomy" id="2840763"/>
    <lineage>
        <taxon>Bacteria</taxon>
        <taxon>Pseudomonadati</taxon>
        <taxon>Bacteroidota</taxon>
        <taxon>Bacteroidia</taxon>
        <taxon>Bacteroidales</taxon>
        <taxon>Candidatus Cryptobacteroides</taxon>
    </lineage>
</organism>
<dbReference type="SUPFAM" id="SSF56796">
    <property type="entry name" value="Dehydroquinate synthase-like"/>
    <property type="match status" value="1"/>
</dbReference>
<dbReference type="InterPro" id="IPR050071">
    <property type="entry name" value="Dehydroquinate_synthase"/>
</dbReference>
<evidence type="ECO:0000313" key="12">
    <source>
        <dbReference type="Proteomes" id="UP000823757"/>
    </source>
</evidence>
<evidence type="ECO:0000256" key="4">
    <source>
        <dbReference type="ARBA" id="ARBA00022723"/>
    </source>
</evidence>
<keyword evidence="6" id="KW-0057">Aromatic amino acid biosynthesis</keyword>
<dbReference type="GO" id="GO:0003856">
    <property type="term" value="F:3-dehydroquinate synthase activity"/>
    <property type="evidence" value="ECO:0007669"/>
    <property type="project" value="TreeGrafter"/>
</dbReference>
<evidence type="ECO:0000313" key="11">
    <source>
        <dbReference type="EMBL" id="MBO8474597.1"/>
    </source>
</evidence>
<dbReference type="Gene3D" id="1.20.1090.10">
    <property type="entry name" value="Dehydroquinate synthase-like - alpha domain"/>
    <property type="match status" value="1"/>
</dbReference>
<sequence length="371" mass="39803">MIEIKRGGETVGRVVFGAGTDSFEEVLGHCGHIYLVYDRAVERYANALSSSCRIESAYALDNVGEDIKTLDTVRDICRWLMENGADRGATVLAVGGGIVSDMAGFAASIYKRGIRSVYLPTTLLAQVDAAIGGKTGVNLDSYKNMIGTFCQPEYTLICPEVLASLPVNVFADGLAEMLKTFIIDNGPDSDRVGRMLDAVEDIKMQDRENQHVGVISDAFARLIEEAASVKAGIVSRDEHEKGERRLLNLGHTFAHAIEYCANSAGSHAQSGVSHGEAVAIGLSMAARLSEAIGLAKPGLADMIDRSLGICGLPCRCPFPLGMLEDAMKKDKKSDEGKVHFILIEDIGAVTDRLMDVHEALEALGNNAMPLK</sequence>
<keyword evidence="8" id="KW-0170">Cobalt</keyword>
<dbReference type="GO" id="GO:0008652">
    <property type="term" value="P:amino acid biosynthetic process"/>
    <property type="evidence" value="ECO:0007669"/>
    <property type="project" value="UniProtKB-KW"/>
</dbReference>
<evidence type="ECO:0000256" key="3">
    <source>
        <dbReference type="ARBA" id="ARBA00022605"/>
    </source>
</evidence>
<evidence type="ECO:0000256" key="6">
    <source>
        <dbReference type="ARBA" id="ARBA00023141"/>
    </source>
</evidence>
<evidence type="ECO:0000256" key="7">
    <source>
        <dbReference type="ARBA" id="ARBA00023239"/>
    </source>
</evidence>
<comment type="caution">
    <text evidence="11">The sequence shown here is derived from an EMBL/GenBank/DDBJ whole genome shotgun (WGS) entry which is preliminary data.</text>
</comment>
<dbReference type="PIRSF" id="PIRSF001455">
    <property type="entry name" value="DHQ_synth"/>
    <property type="match status" value="1"/>
</dbReference>
<dbReference type="CDD" id="cd08195">
    <property type="entry name" value="DHQS"/>
    <property type="match status" value="1"/>
</dbReference>
<evidence type="ECO:0000256" key="1">
    <source>
        <dbReference type="ARBA" id="ARBA00001911"/>
    </source>
</evidence>
<comment type="cofactor">
    <cofactor evidence="2">
        <name>Co(2+)</name>
        <dbReference type="ChEBI" id="CHEBI:48828"/>
    </cofactor>
</comment>
<keyword evidence="4" id="KW-0479">Metal-binding</keyword>
<evidence type="ECO:0000259" key="10">
    <source>
        <dbReference type="Pfam" id="PF24621"/>
    </source>
</evidence>
<keyword evidence="7" id="KW-0456">Lyase</keyword>
<evidence type="ECO:0000259" key="9">
    <source>
        <dbReference type="Pfam" id="PF01761"/>
    </source>
</evidence>
<dbReference type="EMBL" id="JADIMD010000073">
    <property type="protein sequence ID" value="MBO8474597.1"/>
    <property type="molecule type" value="Genomic_DNA"/>
</dbReference>
<reference evidence="11" key="2">
    <citation type="journal article" date="2021" name="PeerJ">
        <title>Extensive microbial diversity within the chicken gut microbiome revealed by metagenomics and culture.</title>
        <authorList>
            <person name="Gilroy R."/>
            <person name="Ravi A."/>
            <person name="Getino M."/>
            <person name="Pursley I."/>
            <person name="Horton D.L."/>
            <person name="Alikhan N.F."/>
            <person name="Baker D."/>
            <person name="Gharbi K."/>
            <person name="Hall N."/>
            <person name="Watson M."/>
            <person name="Adriaenssens E.M."/>
            <person name="Foster-Nyarko E."/>
            <person name="Jarju S."/>
            <person name="Secka A."/>
            <person name="Antonio M."/>
            <person name="Oren A."/>
            <person name="Chaudhuri R.R."/>
            <person name="La Ragione R."/>
            <person name="Hildebrand F."/>
            <person name="Pallen M.J."/>
        </authorList>
    </citation>
    <scope>NUCLEOTIDE SEQUENCE</scope>
    <source>
        <strain evidence="11">B1-13419</strain>
    </source>
</reference>
<dbReference type="PANTHER" id="PTHR43622:SF7">
    <property type="entry name" value="3-DEHYDROQUINATE SYNTHASE, CHLOROPLASTIC"/>
    <property type="match status" value="1"/>
</dbReference>
<name>A0A9D9ILP9_9BACT</name>
<keyword evidence="5" id="KW-0520">NAD</keyword>
<dbReference type="Proteomes" id="UP000823757">
    <property type="component" value="Unassembled WGS sequence"/>
</dbReference>
<evidence type="ECO:0000256" key="8">
    <source>
        <dbReference type="ARBA" id="ARBA00023285"/>
    </source>
</evidence>
<accession>A0A9D9ILP9</accession>
<feature type="domain" description="3-dehydroquinate synthase C-terminal" evidence="10">
    <location>
        <begin position="173"/>
        <end position="333"/>
    </location>
</feature>
<dbReference type="Pfam" id="PF24621">
    <property type="entry name" value="DHQS_C"/>
    <property type="match status" value="1"/>
</dbReference>
<dbReference type="GO" id="GO:0009073">
    <property type="term" value="P:aromatic amino acid family biosynthetic process"/>
    <property type="evidence" value="ECO:0007669"/>
    <property type="project" value="UniProtKB-KW"/>
</dbReference>
<dbReference type="InterPro" id="IPR056179">
    <property type="entry name" value="DHQS_C"/>
</dbReference>
<evidence type="ECO:0000256" key="2">
    <source>
        <dbReference type="ARBA" id="ARBA00001941"/>
    </source>
</evidence>
<dbReference type="Pfam" id="PF01761">
    <property type="entry name" value="DHQ_synthase"/>
    <property type="match status" value="1"/>
</dbReference>
<dbReference type="AlphaFoldDB" id="A0A9D9ILP9"/>
<reference evidence="11" key="1">
    <citation type="submission" date="2020-10" db="EMBL/GenBank/DDBJ databases">
        <authorList>
            <person name="Gilroy R."/>
        </authorList>
    </citation>
    <scope>NUCLEOTIDE SEQUENCE</scope>
    <source>
        <strain evidence="11">B1-13419</strain>
    </source>
</reference>
<feature type="domain" description="3-dehydroquinate synthase N-terminal" evidence="9">
    <location>
        <begin position="63"/>
        <end position="170"/>
    </location>
</feature>
<keyword evidence="3" id="KW-0028">Amino-acid biosynthesis</keyword>
<comment type="cofactor">
    <cofactor evidence="1">
        <name>NAD(+)</name>
        <dbReference type="ChEBI" id="CHEBI:57540"/>
    </cofactor>
</comment>
<evidence type="ECO:0000256" key="5">
    <source>
        <dbReference type="ARBA" id="ARBA00023027"/>
    </source>
</evidence>
<gene>
    <name evidence="11" type="ORF">IAB91_04840</name>
</gene>
<dbReference type="InterPro" id="IPR030963">
    <property type="entry name" value="DHQ_synth_fam"/>
</dbReference>
<proteinExistence type="predicted"/>
<dbReference type="GO" id="GO:0046872">
    <property type="term" value="F:metal ion binding"/>
    <property type="evidence" value="ECO:0007669"/>
    <property type="project" value="UniProtKB-KW"/>
</dbReference>
<dbReference type="InterPro" id="IPR030960">
    <property type="entry name" value="DHQS/DOIS_N"/>
</dbReference>
<dbReference type="Gene3D" id="3.40.50.1970">
    <property type="match status" value="1"/>
</dbReference>
<protein>
    <submittedName>
        <fullName evidence="11">3-dehydroquinate synthase</fullName>
    </submittedName>
</protein>